<evidence type="ECO:0000256" key="1">
    <source>
        <dbReference type="ARBA" id="ARBA00009500"/>
    </source>
</evidence>
<dbReference type="PANTHER" id="PTHR11461:SF211">
    <property type="entry name" value="GH10112P-RELATED"/>
    <property type="match status" value="1"/>
</dbReference>
<gene>
    <name evidence="8" type="primary">LOC105272214</name>
</gene>
<proteinExistence type="inferred from homology"/>
<evidence type="ECO:0000313" key="8">
    <source>
        <dbReference type="RefSeq" id="XP_011312509.1"/>
    </source>
</evidence>
<dbReference type="InterPro" id="IPR042178">
    <property type="entry name" value="Serpin_sf_1"/>
</dbReference>
<keyword evidence="2" id="KW-0646">Protease inhibitor</keyword>
<dbReference type="GeneID" id="105272214"/>
<evidence type="ECO:0000256" key="3">
    <source>
        <dbReference type="ARBA" id="ARBA00022900"/>
    </source>
</evidence>
<reference evidence="8" key="1">
    <citation type="submission" date="2025-08" db="UniProtKB">
        <authorList>
            <consortium name="RefSeq"/>
        </authorList>
    </citation>
    <scope>IDENTIFICATION</scope>
    <source>
        <strain evidence="8">USDA-PBARC FA_bdor</strain>
        <tissue evidence="8">Whole organism</tissue>
    </source>
</reference>
<protein>
    <submittedName>
        <fullName evidence="8">Serpin B3 isoform X1</fullName>
    </submittedName>
</protein>
<evidence type="ECO:0000259" key="6">
    <source>
        <dbReference type="SMART" id="SM00093"/>
    </source>
</evidence>
<evidence type="ECO:0000256" key="5">
    <source>
        <dbReference type="SAM" id="SignalP"/>
    </source>
</evidence>
<dbReference type="Proteomes" id="UP000694866">
    <property type="component" value="Unplaced"/>
</dbReference>
<dbReference type="RefSeq" id="XP_011312509.1">
    <property type="nucleotide sequence ID" value="XM_011314207.1"/>
</dbReference>
<sequence>MAMIFLLVALQISGVFSKSLQIPENYMALRTVAGHINKFSSDFYDAVSIGERGNLIASPISASMALSMLTYGARGNTEKQLKSVLHLNGDVNVQKRGVKTLIETLNEFSRVELKLASKIFISQNVTVRPEFQEIAKSVFKSASQKVDYAKPEEACKIINDWCEQQTNSKIKDLFSPDDLDSDTALVLANAVYFKGNWMHKFNKSLTILKNFTLEDGTVREVPTMHAYRDYRFGILEDLGASFVELPYESNDISDDISMFIILPNDRSGLKDLEKNLTKLDLNLLLAGSMSEVSLTLPKFKVASKLDLKAPLLDLGLKDIFEESADLSGITSGDSTSLKVSKIVQKAFIEVNEDGSEAAAATGIEATAFSAPIPIDFHVDRPFYYAIVKHLGREEGGILLFSGYYRDVEDWN</sequence>
<dbReference type="CDD" id="cd19601">
    <property type="entry name" value="serpin42Da-like"/>
    <property type="match status" value="1"/>
</dbReference>
<evidence type="ECO:0000313" key="7">
    <source>
        <dbReference type="Proteomes" id="UP000694866"/>
    </source>
</evidence>
<feature type="chain" id="PRO_5040137292" evidence="5">
    <location>
        <begin position="18"/>
        <end position="411"/>
    </location>
</feature>
<dbReference type="AlphaFoldDB" id="A0A9R1U8P1"/>
<dbReference type="KEGG" id="fas:105272214"/>
<keyword evidence="5" id="KW-0732">Signal</keyword>
<dbReference type="PANTHER" id="PTHR11461">
    <property type="entry name" value="SERINE PROTEASE INHIBITOR, SERPIN"/>
    <property type="match status" value="1"/>
</dbReference>
<feature type="signal peptide" evidence="5">
    <location>
        <begin position="1"/>
        <end position="17"/>
    </location>
</feature>
<dbReference type="InterPro" id="IPR023796">
    <property type="entry name" value="Serpin_dom"/>
</dbReference>
<dbReference type="PROSITE" id="PS00284">
    <property type="entry name" value="SERPIN"/>
    <property type="match status" value="1"/>
</dbReference>
<dbReference type="GO" id="GO:0004867">
    <property type="term" value="F:serine-type endopeptidase inhibitor activity"/>
    <property type="evidence" value="ECO:0007669"/>
    <property type="project" value="UniProtKB-KW"/>
</dbReference>
<evidence type="ECO:0000256" key="2">
    <source>
        <dbReference type="ARBA" id="ARBA00022690"/>
    </source>
</evidence>
<dbReference type="GO" id="GO:0005615">
    <property type="term" value="C:extracellular space"/>
    <property type="evidence" value="ECO:0007669"/>
    <property type="project" value="InterPro"/>
</dbReference>
<keyword evidence="3" id="KW-0722">Serine protease inhibitor</keyword>
<dbReference type="OrthoDB" id="671595at2759"/>
<comment type="similarity">
    <text evidence="1 4">Belongs to the serpin family.</text>
</comment>
<dbReference type="InterPro" id="IPR023795">
    <property type="entry name" value="Serpin_CS"/>
</dbReference>
<accession>A0A9R1U8P1</accession>
<dbReference type="SUPFAM" id="SSF56574">
    <property type="entry name" value="Serpins"/>
    <property type="match status" value="1"/>
</dbReference>
<feature type="domain" description="Serpin" evidence="6">
    <location>
        <begin position="41"/>
        <end position="407"/>
    </location>
</feature>
<dbReference type="Gene3D" id="3.30.497.10">
    <property type="entry name" value="Antithrombin, subunit I, domain 2"/>
    <property type="match status" value="1"/>
</dbReference>
<dbReference type="InterPro" id="IPR000215">
    <property type="entry name" value="Serpin_fam"/>
</dbReference>
<dbReference type="InterPro" id="IPR042185">
    <property type="entry name" value="Serpin_sf_2"/>
</dbReference>
<dbReference type="SMART" id="SM00093">
    <property type="entry name" value="SERPIN"/>
    <property type="match status" value="1"/>
</dbReference>
<organism evidence="7 8">
    <name type="scientific">Fopius arisanus</name>
    <dbReference type="NCBI Taxonomy" id="64838"/>
    <lineage>
        <taxon>Eukaryota</taxon>
        <taxon>Metazoa</taxon>
        <taxon>Ecdysozoa</taxon>
        <taxon>Arthropoda</taxon>
        <taxon>Hexapoda</taxon>
        <taxon>Insecta</taxon>
        <taxon>Pterygota</taxon>
        <taxon>Neoptera</taxon>
        <taxon>Endopterygota</taxon>
        <taxon>Hymenoptera</taxon>
        <taxon>Apocrita</taxon>
        <taxon>Ichneumonoidea</taxon>
        <taxon>Braconidae</taxon>
        <taxon>Opiinae</taxon>
        <taxon>Fopius</taxon>
    </lineage>
</organism>
<evidence type="ECO:0000256" key="4">
    <source>
        <dbReference type="RuleBase" id="RU000411"/>
    </source>
</evidence>
<dbReference type="InterPro" id="IPR036186">
    <property type="entry name" value="Serpin_sf"/>
</dbReference>
<keyword evidence="7" id="KW-1185">Reference proteome</keyword>
<dbReference type="Gene3D" id="2.30.39.10">
    <property type="entry name" value="Alpha-1-antitrypsin, domain 1"/>
    <property type="match status" value="1"/>
</dbReference>
<dbReference type="Pfam" id="PF00079">
    <property type="entry name" value="Serpin"/>
    <property type="match status" value="1"/>
</dbReference>
<name>A0A9R1U8P1_9HYME</name>